<evidence type="ECO:0000313" key="2">
    <source>
        <dbReference type="Proteomes" id="UP001206890"/>
    </source>
</evidence>
<proteinExistence type="predicted"/>
<dbReference type="AlphaFoldDB" id="A0AAW5Q9D4"/>
<dbReference type="Proteomes" id="UP001206890">
    <property type="component" value="Unassembled WGS sequence"/>
</dbReference>
<protein>
    <recommendedName>
        <fullName evidence="3">RCK C-terminal domain-containing protein</fullName>
    </recommendedName>
</protein>
<sequence length="63" mass="6925">MTVSSPRGRSEDHLLVIYQRRNASVLSLQGRDAELTPGSIVVVPRSTVESAMPTEDADRMIVE</sequence>
<reference evidence="1" key="1">
    <citation type="submission" date="2022-04" db="EMBL/GenBank/DDBJ databases">
        <title>Human microbiome associated bacterial genomes.</title>
        <authorList>
            <person name="Sandstrom S."/>
            <person name="Salamzade R."/>
            <person name="Kalan L.R."/>
        </authorList>
    </citation>
    <scope>NUCLEOTIDE SEQUENCE</scope>
    <source>
        <strain evidence="1">P3-SID1762</strain>
    </source>
</reference>
<dbReference type="RefSeq" id="WP_259824678.1">
    <property type="nucleotide sequence ID" value="NZ_JALXRO010000028.1"/>
</dbReference>
<evidence type="ECO:0008006" key="3">
    <source>
        <dbReference type="Google" id="ProtNLM"/>
    </source>
</evidence>
<organism evidence="1 2">
    <name type="scientific">Dietzia cinnamea</name>
    <dbReference type="NCBI Taxonomy" id="321318"/>
    <lineage>
        <taxon>Bacteria</taxon>
        <taxon>Bacillati</taxon>
        <taxon>Actinomycetota</taxon>
        <taxon>Actinomycetes</taxon>
        <taxon>Mycobacteriales</taxon>
        <taxon>Dietziaceae</taxon>
        <taxon>Dietzia</taxon>
    </lineage>
</organism>
<name>A0AAW5Q9D4_9ACTN</name>
<evidence type="ECO:0000313" key="1">
    <source>
        <dbReference type="EMBL" id="MCT2117589.1"/>
    </source>
</evidence>
<accession>A0AAW5Q9D4</accession>
<dbReference type="EMBL" id="JALXTC010000026">
    <property type="protein sequence ID" value="MCT2117589.1"/>
    <property type="molecule type" value="Genomic_DNA"/>
</dbReference>
<feature type="non-terminal residue" evidence="1">
    <location>
        <position position="63"/>
    </location>
</feature>
<comment type="caution">
    <text evidence="1">The sequence shown here is derived from an EMBL/GenBank/DDBJ whole genome shotgun (WGS) entry which is preliminary data.</text>
</comment>
<gene>
    <name evidence="1" type="ORF">M3D93_07435</name>
</gene>